<dbReference type="RefSeq" id="XP_785667.1">
    <property type="nucleotide sequence ID" value="XM_780574.5"/>
</dbReference>
<dbReference type="KEGG" id="spu:580522"/>
<name>A0A7M7REQ5_STRPU</name>
<evidence type="ECO:0000313" key="4">
    <source>
        <dbReference type="EnsemblMetazoa" id="XP_785667"/>
    </source>
</evidence>
<organism evidence="4 5">
    <name type="scientific">Strongylocentrotus purpuratus</name>
    <name type="common">Purple sea urchin</name>
    <dbReference type="NCBI Taxonomy" id="7668"/>
    <lineage>
        <taxon>Eukaryota</taxon>
        <taxon>Metazoa</taxon>
        <taxon>Echinodermata</taxon>
        <taxon>Eleutherozoa</taxon>
        <taxon>Echinozoa</taxon>
        <taxon>Echinoidea</taxon>
        <taxon>Euechinoidea</taxon>
        <taxon>Echinacea</taxon>
        <taxon>Camarodonta</taxon>
        <taxon>Echinidea</taxon>
        <taxon>Strongylocentrotidae</taxon>
        <taxon>Strongylocentrotus</taxon>
    </lineage>
</organism>
<evidence type="ECO:0000256" key="1">
    <source>
        <dbReference type="ARBA" id="ARBA00006640"/>
    </source>
</evidence>
<keyword evidence="5" id="KW-1185">Reference proteome</keyword>
<dbReference type="GO" id="GO:0006412">
    <property type="term" value="P:translation"/>
    <property type="evidence" value="ECO:0007669"/>
    <property type="project" value="InterPro"/>
</dbReference>
<proteinExistence type="inferred from homology"/>
<dbReference type="InterPro" id="IPR001911">
    <property type="entry name" value="Ribosomal_bS21"/>
</dbReference>
<dbReference type="InParanoid" id="A0A7M7REQ5"/>
<dbReference type="NCBIfam" id="TIGR00030">
    <property type="entry name" value="S21p"/>
    <property type="match status" value="1"/>
</dbReference>
<evidence type="ECO:0008006" key="6">
    <source>
        <dbReference type="Google" id="ProtNLM"/>
    </source>
</evidence>
<dbReference type="FunCoup" id="A0A7M7REQ5">
    <property type="interactions" value="892"/>
</dbReference>
<reference evidence="5" key="1">
    <citation type="submission" date="2015-02" db="EMBL/GenBank/DDBJ databases">
        <title>Genome sequencing for Strongylocentrotus purpuratus.</title>
        <authorList>
            <person name="Murali S."/>
            <person name="Liu Y."/>
            <person name="Vee V."/>
            <person name="English A."/>
            <person name="Wang M."/>
            <person name="Skinner E."/>
            <person name="Han Y."/>
            <person name="Muzny D.M."/>
            <person name="Worley K.C."/>
            <person name="Gibbs R.A."/>
        </authorList>
    </citation>
    <scope>NUCLEOTIDE SEQUENCE</scope>
</reference>
<dbReference type="Proteomes" id="UP000007110">
    <property type="component" value="Unassembled WGS sequence"/>
</dbReference>
<dbReference type="OrthoDB" id="2501249at2759"/>
<dbReference type="PANTHER" id="PTHR21109">
    <property type="entry name" value="MITOCHONDRIAL 28S RIBOSOMAL PROTEIN S21"/>
    <property type="match status" value="1"/>
</dbReference>
<sequence length="86" mass="10596">MSRHLRFVARTVFVKGGDVDGAYRTLNNSLNRDGLIESVRRKRYFEKPFQERRRKEYENMKKIYNQEMGRRIQFIMRKNRTEPWPV</sequence>
<dbReference type="Pfam" id="PF01165">
    <property type="entry name" value="Ribosomal_S21"/>
    <property type="match status" value="1"/>
</dbReference>
<dbReference type="OMA" id="MRHAQFL"/>
<dbReference type="KEGG" id="spu:115927480"/>
<dbReference type="EnsemblMetazoa" id="XM_780574">
    <property type="protein sequence ID" value="XP_785667"/>
    <property type="gene ID" value="LOC580522"/>
</dbReference>
<dbReference type="AlphaFoldDB" id="A0A7M7REQ5"/>
<dbReference type="GO" id="GO:0005840">
    <property type="term" value="C:ribosome"/>
    <property type="evidence" value="ECO:0007669"/>
    <property type="project" value="UniProtKB-KW"/>
</dbReference>
<dbReference type="PANTHER" id="PTHR21109:SF0">
    <property type="entry name" value="SMALL RIBOSOMAL SUBUNIT PROTEIN BS21M"/>
    <property type="match status" value="1"/>
</dbReference>
<dbReference type="InterPro" id="IPR038380">
    <property type="entry name" value="Ribosomal_bS21_sf"/>
</dbReference>
<dbReference type="GeneID" id="580522"/>
<dbReference type="GeneID" id="115927480"/>
<accession>A0A7M7REQ5</accession>
<dbReference type="GO" id="GO:1990904">
    <property type="term" value="C:ribonucleoprotein complex"/>
    <property type="evidence" value="ECO:0007669"/>
    <property type="project" value="UniProtKB-KW"/>
</dbReference>
<keyword evidence="2" id="KW-0689">Ribosomal protein</keyword>
<dbReference type="GO" id="GO:0003735">
    <property type="term" value="F:structural constituent of ribosome"/>
    <property type="evidence" value="ECO:0007669"/>
    <property type="project" value="InterPro"/>
</dbReference>
<dbReference type="EnsemblMetazoa" id="XM_030993451">
    <property type="protein sequence ID" value="XP_030849311"/>
    <property type="gene ID" value="LOC115927480"/>
</dbReference>
<dbReference type="Gene3D" id="1.20.5.1150">
    <property type="entry name" value="Ribosomal protein S8"/>
    <property type="match status" value="1"/>
</dbReference>
<evidence type="ECO:0000313" key="5">
    <source>
        <dbReference type="Proteomes" id="UP000007110"/>
    </source>
</evidence>
<keyword evidence="3" id="KW-0687">Ribonucleoprotein</keyword>
<comment type="similarity">
    <text evidence="1">Belongs to the bacterial ribosomal protein bS21 family.</text>
</comment>
<evidence type="ECO:0000256" key="3">
    <source>
        <dbReference type="ARBA" id="ARBA00023274"/>
    </source>
</evidence>
<dbReference type="RefSeq" id="XP_030849311.1">
    <property type="nucleotide sequence ID" value="XM_030993451.1"/>
</dbReference>
<evidence type="ECO:0000256" key="2">
    <source>
        <dbReference type="ARBA" id="ARBA00022980"/>
    </source>
</evidence>
<reference evidence="4" key="2">
    <citation type="submission" date="2021-01" db="UniProtKB">
        <authorList>
            <consortium name="EnsemblMetazoa"/>
        </authorList>
    </citation>
    <scope>IDENTIFICATION</scope>
</reference>
<protein>
    <recommendedName>
        <fullName evidence="6">28S ribosomal protein S21, mitochondrial</fullName>
    </recommendedName>
</protein>